<dbReference type="Proteomes" id="UP001627284">
    <property type="component" value="Unassembled WGS sequence"/>
</dbReference>
<gene>
    <name evidence="2" type="ORF">AABB24_021591</name>
</gene>
<reference evidence="2 3" key="1">
    <citation type="submission" date="2024-05" db="EMBL/GenBank/DDBJ databases">
        <title>De novo assembly of an allotetraploid wild potato.</title>
        <authorList>
            <person name="Hosaka A.J."/>
        </authorList>
    </citation>
    <scope>NUCLEOTIDE SEQUENCE [LARGE SCALE GENOMIC DNA]</scope>
    <source>
        <tissue evidence="2">Young leaves</tissue>
    </source>
</reference>
<sequence length="128" mass="14694">MEFGSPVEKMVLMNEPVSVERNWIVSRRIIGSKRRPIGVRRSEMKSVIASPFSPRIVGIKRTATTTTAKRMPCGGPCRCSSIMVVQIFSMRECEFEKWCCWFLLLVWCSVVWCLPTIFSFLFILPPSI</sequence>
<evidence type="ECO:0008006" key="4">
    <source>
        <dbReference type="Google" id="ProtNLM"/>
    </source>
</evidence>
<comment type="caution">
    <text evidence="2">The sequence shown here is derived from an EMBL/GenBank/DDBJ whole genome shotgun (WGS) entry which is preliminary data.</text>
</comment>
<accession>A0ABD2SW00</accession>
<keyword evidence="1" id="KW-1133">Transmembrane helix</keyword>
<protein>
    <recommendedName>
        <fullName evidence="4">Transmembrane protein</fullName>
    </recommendedName>
</protein>
<organism evidence="2 3">
    <name type="scientific">Solanum stoloniferum</name>
    <dbReference type="NCBI Taxonomy" id="62892"/>
    <lineage>
        <taxon>Eukaryota</taxon>
        <taxon>Viridiplantae</taxon>
        <taxon>Streptophyta</taxon>
        <taxon>Embryophyta</taxon>
        <taxon>Tracheophyta</taxon>
        <taxon>Spermatophyta</taxon>
        <taxon>Magnoliopsida</taxon>
        <taxon>eudicotyledons</taxon>
        <taxon>Gunneridae</taxon>
        <taxon>Pentapetalae</taxon>
        <taxon>asterids</taxon>
        <taxon>lamiids</taxon>
        <taxon>Solanales</taxon>
        <taxon>Solanaceae</taxon>
        <taxon>Solanoideae</taxon>
        <taxon>Solaneae</taxon>
        <taxon>Solanum</taxon>
    </lineage>
</organism>
<feature type="transmembrane region" description="Helical" evidence="1">
    <location>
        <begin position="98"/>
        <end position="124"/>
    </location>
</feature>
<evidence type="ECO:0000313" key="2">
    <source>
        <dbReference type="EMBL" id="KAL3348030.1"/>
    </source>
</evidence>
<dbReference type="EMBL" id="JBJKTR010000013">
    <property type="protein sequence ID" value="KAL3348030.1"/>
    <property type="molecule type" value="Genomic_DNA"/>
</dbReference>
<keyword evidence="1" id="KW-0472">Membrane</keyword>
<keyword evidence="1" id="KW-0812">Transmembrane</keyword>
<proteinExistence type="predicted"/>
<keyword evidence="3" id="KW-1185">Reference proteome</keyword>
<evidence type="ECO:0000256" key="1">
    <source>
        <dbReference type="SAM" id="Phobius"/>
    </source>
</evidence>
<feature type="non-terminal residue" evidence="2">
    <location>
        <position position="128"/>
    </location>
</feature>
<name>A0ABD2SW00_9SOLN</name>
<dbReference type="AlphaFoldDB" id="A0ABD2SW00"/>
<evidence type="ECO:0000313" key="3">
    <source>
        <dbReference type="Proteomes" id="UP001627284"/>
    </source>
</evidence>